<sequence>MAHPLAGDFIGPCFIIICFVLMLYGVFCAQVYFYWTTYKDHPVTKSLVVILIVLETVHVAFCIHAVYDYLVIDHADPSAFTKVIWSVGASILTEVKYYHSSHSNCSYYCSQYLISGMVQGWYIYRIWRLYPNGIVAAFLSVLWVARMGVAFRYDSYLFQYSEWKAIESDKHYWIVLNAAFAMNVIVDLAITFVLSIHLYLKRSWAIKQSTKNIVATLINLAVGAGVLNLIASISLFATSNLSKNSITYGGIMELEAKLYANSILVMLNARRGIAEKAAANTDYTLDLSRILTHPCPAYMLSVAEVRKEDIVVAEDLWGEGTPEEKQTVHSSSTTVAQAV</sequence>
<proteinExistence type="predicted"/>
<reference evidence="1" key="1">
    <citation type="journal article" date="2021" name="Environ. Microbiol.">
        <title>Gene family expansions and transcriptome signatures uncover fungal adaptations to wood decay.</title>
        <authorList>
            <person name="Hage H."/>
            <person name="Miyauchi S."/>
            <person name="Viragh M."/>
            <person name="Drula E."/>
            <person name="Min B."/>
            <person name="Chaduli D."/>
            <person name="Navarro D."/>
            <person name="Favel A."/>
            <person name="Norest M."/>
            <person name="Lesage-Meessen L."/>
            <person name="Balint B."/>
            <person name="Merenyi Z."/>
            <person name="de Eugenio L."/>
            <person name="Morin E."/>
            <person name="Martinez A.T."/>
            <person name="Baldrian P."/>
            <person name="Stursova M."/>
            <person name="Martinez M.J."/>
            <person name="Novotny C."/>
            <person name="Magnuson J.K."/>
            <person name="Spatafora J.W."/>
            <person name="Maurice S."/>
            <person name="Pangilinan J."/>
            <person name="Andreopoulos W."/>
            <person name="LaButti K."/>
            <person name="Hundley H."/>
            <person name="Na H."/>
            <person name="Kuo A."/>
            <person name="Barry K."/>
            <person name="Lipzen A."/>
            <person name="Henrissat B."/>
            <person name="Riley R."/>
            <person name="Ahrendt S."/>
            <person name="Nagy L.G."/>
            <person name="Grigoriev I.V."/>
            <person name="Martin F."/>
            <person name="Rosso M.N."/>
        </authorList>
    </citation>
    <scope>NUCLEOTIDE SEQUENCE</scope>
    <source>
        <strain evidence="1">CBS 384.51</strain>
    </source>
</reference>
<comment type="caution">
    <text evidence="1">The sequence shown here is derived from an EMBL/GenBank/DDBJ whole genome shotgun (WGS) entry which is preliminary data.</text>
</comment>
<gene>
    <name evidence="1" type="ORF">BDY19DRAFT_162006</name>
</gene>
<name>A0ACB8U488_9APHY</name>
<protein>
    <submittedName>
        <fullName evidence="1">Uncharacterized protein</fullName>
    </submittedName>
</protein>
<evidence type="ECO:0000313" key="2">
    <source>
        <dbReference type="Proteomes" id="UP001055072"/>
    </source>
</evidence>
<accession>A0ACB8U488</accession>
<dbReference type="EMBL" id="MU274912">
    <property type="protein sequence ID" value="KAI0089006.1"/>
    <property type="molecule type" value="Genomic_DNA"/>
</dbReference>
<evidence type="ECO:0000313" key="1">
    <source>
        <dbReference type="EMBL" id="KAI0089006.1"/>
    </source>
</evidence>
<organism evidence="1 2">
    <name type="scientific">Irpex rosettiformis</name>
    <dbReference type="NCBI Taxonomy" id="378272"/>
    <lineage>
        <taxon>Eukaryota</taxon>
        <taxon>Fungi</taxon>
        <taxon>Dikarya</taxon>
        <taxon>Basidiomycota</taxon>
        <taxon>Agaricomycotina</taxon>
        <taxon>Agaricomycetes</taxon>
        <taxon>Polyporales</taxon>
        <taxon>Irpicaceae</taxon>
        <taxon>Irpex</taxon>
    </lineage>
</organism>
<dbReference type="Proteomes" id="UP001055072">
    <property type="component" value="Unassembled WGS sequence"/>
</dbReference>
<keyword evidence="2" id="KW-1185">Reference proteome</keyword>